<evidence type="ECO:0000256" key="6">
    <source>
        <dbReference type="ARBA" id="ARBA00023136"/>
    </source>
</evidence>
<reference evidence="8 9" key="1">
    <citation type="submission" date="2019-07" db="EMBL/GenBank/DDBJ databases">
        <title>Genomic Encyclopedia of Type Strains, Phase I: the one thousand microbial genomes (KMG-I) project.</title>
        <authorList>
            <person name="Kyrpides N."/>
        </authorList>
    </citation>
    <scope>NUCLEOTIDE SEQUENCE [LARGE SCALE GENOMIC DNA]</scope>
    <source>
        <strain evidence="8 9">DSM 16647</strain>
    </source>
</reference>
<dbReference type="InterPro" id="IPR027417">
    <property type="entry name" value="P-loop_NTPase"/>
</dbReference>
<dbReference type="Proteomes" id="UP000322294">
    <property type="component" value="Unassembled WGS sequence"/>
</dbReference>
<dbReference type="AlphaFoldDB" id="A0A5S5AWS5"/>
<dbReference type="NCBIfam" id="NF045973">
    <property type="entry name" value="conju_CD1115"/>
    <property type="match status" value="1"/>
</dbReference>
<organism evidence="8 9">
    <name type="scientific">Thermosediminibacter litoriperuensis</name>
    <dbReference type="NCBI Taxonomy" id="291989"/>
    <lineage>
        <taxon>Bacteria</taxon>
        <taxon>Bacillati</taxon>
        <taxon>Bacillota</taxon>
        <taxon>Clostridia</taxon>
        <taxon>Thermosediminibacterales</taxon>
        <taxon>Thermosediminibacteraceae</taxon>
        <taxon>Thermosediminibacter</taxon>
    </lineage>
</organism>
<dbReference type="GO" id="GO:0005886">
    <property type="term" value="C:plasma membrane"/>
    <property type="evidence" value="ECO:0007669"/>
    <property type="project" value="UniProtKB-SubCell"/>
</dbReference>
<proteinExistence type="inferred from homology"/>
<feature type="transmembrane region" description="Helical" evidence="7">
    <location>
        <begin position="7"/>
        <end position="29"/>
    </location>
</feature>
<dbReference type="Gene3D" id="3.40.50.300">
    <property type="entry name" value="P-loop containing nucleotide triphosphate hydrolases"/>
    <property type="match status" value="2"/>
</dbReference>
<evidence type="ECO:0000256" key="1">
    <source>
        <dbReference type="ARBA" id="ARBA00004651"/>
    </source>
</evidence>
<comment type="caution">
    <text evidence="8">The sequence shown here is derived from an EMBL/GenBank/DDBJ whole genome shotgun (WGS) entry which is preliminary data.</text>
</comment>
<keyword evidence="9" id="KW-1185">Reference proteome</keyword>
<dbReference type="EMBL" id="VNHO01000007">
    <property type="protein sequence ID" value="TYP56835.1"/>
    <property type="molecule type" value="Genomic_DNA"/>
</dbReference>
<evidence type="ECO:0000256" key="2">
    <source>
        <dbReference type="ARBA" id="ARBA00008806"/>
    </source>
</evidence>
<dbReference type="OrthoDB" id="9766496at2"/>
<dbReference type="PANTHER" id="PTHR37937">
    <property type="entry name" value="CONJUGATIVE TRANSFER: DNA TRANSPORT"/>
    <property type="match status" value="1"/>
</dbReference>
<comment type="subcellular location">
    <subcellularLocation>
        <location evidence="1">Cell membrane</location>
        <topology evidence="1">Multi-pass membrane protein</topology>
    </subcellularLocation>
</comment>
<evidence type="ECO:0000256" key="7">
    <source>
        <dbReference type="SAM" id="Phobius"/>
    </source>
</evidence>
<dbReference type="RefSeq" id="WP_148866686.1">
    <property type="nucleotide sequence ID" value="NZ_VNHO01000007.1"/>
</dbReference>
<dbReference type="InterPro" id="IPR051539">
    <property type="entry name" value="T4SS-coupling_protein"/>
</dbReference>
<feature type="transmembrane region" description="Helical" evidence="7">
    <location>
        <begin position="65"/>
        <end position="84"/>
    </location>
</feature>
<accession>A0A5S5AWS5</accession>
<evidence type="ECO:0000256" key="5">
    <source>
        <dbReference type="ARBA" id="ARBA00022989"/>
    </source>
</evidence>
<keyword evidence="6 7" id="KW-0472">Membrane</keyword>
<evidence type="ECO:0000256" key="3">
    <source>
        <dbReference type="ARBA" id="ARBA00022475"/>
    </source>
</evidence>
<keyword evidence="4 7" id="KW-0812">Transmembrane</keyword>
<comment type="similarity">
    <text evidence="2">Belongs to the VirD4/TraG family.</text>
</comment>
<keyword evidence="5 7" id="KW-1133">Transmembrane helix</keyword>
<name>A0A5S5AWS5_9FIRM</name>
<dbReference type="CDD" id="cd01127">
    <property type="entry name" value="TrwB_TraG_TraD_VirD4"/>
    <property type="match status" value="1"/>
</dbReference>
<evidence type="ECO:0000313" key="9">
    <source>
        <dbReference type="Proteomes" id="UP000322294"/>
    </source>
</evidence>
<dbReference type="SUPFAM" id="SSF52540">
    <property type="entry name" value="P-loop containing nucleoside triphosphate hydrolases"/>
    <property type="match status" value="1"/>
</dbReference>
<dbReference type="Pfam" id="PF02534">
    <property type="entry name" value="T4SS-DNA_transf"/>
    <property type="match status" value="1"/>
</dbReference>
<dbReference type="InterPro" id="IPR003688">
    <property type="entry name" value="TraG/VirD4"/>
</dbReference>
<dbReference type="PANTHER" id="PTHR37937:SF1">
    <property type="entry name" value="CONJUGATIVE TRANSFER: DNA TRANSPORT"/>
    <property type="match status" value="1"/>
</dbReference>
<protein>
    <submittedName>
        <fullName evidence="8">Type IV secretion system protein VirD4</fullName>
    </submittedName>
</protein>
<gene>
    <name evidence="8" type="ORF">LZ11_00898</name>
</gene>
<evidence type="ECO:0000313" key="8">
    <source>
        <dbReference type="EMBL" id="TYP56835.1"/>
    </source>
</evidence>
<keyword evidence="3" id="KW-1003">Cell membrane</keyword>
<evidence type="ECO:0000256" key="4">
    <source>
        <dbReference type="ARBA" id="ARBA00022692"/>
    </source>
</evidence>
<sequence>MKFRIAVAALILIFDLIFAPLLCSLPIYARDHGFQKGFQTWRMYTRENPMSGIFLLRKENIRTPWLWFQPAVAAAILSALFPIYGRRKRKTDEMGLPEAAGQGQHGTARWRTKKEVSKTLTIWDTKNNTPPKGGFVVGAELSRNFRAWLDTGDTHCLVIGSTRSGKSRRIILPTIWTLARAGESMVISDPKGELFKFSSGYLKKLGYKAILIDLRDPYRGNQWNPLLSVAFALQDGDYSAASQAAWDIAHIITNQQQYHGDDPIWPQSQESLTAALILAVASFAPDDCRHLGSVYEMLHRLGANGGDMLDDYFRSLPKGHPASSAYGVAALSEDRLRSSIFTGTAAQLRLWADPAVVWLTSRQDHDLDIPGREKAAVFIVIPDERGTRNVLATLYIAQSYQALVDLANRNGGKLPQKVNFLLDEFGNLPPIPEFDRKITVAAGRGMRFLLAVQDLSQIKAKYKELSQTITGNCATWVYILTTDLDTAKVISGKTGQYTVRTESYSSQVRHTDYSHGTTEGLTGRPLLLPDEVLRWPTDRALVLQARCNPAWLPLPDLSEWPATKDLTSSISSEEKEKEVVTAPPVWVPGVSAGEVEKKTENVCRDNENLLLKLR</sequence>